<dbReference type="OrthoDB" id="9893243at2"/>
<evidence type="ECO:0000256" key="1">
    <source>
        <dbReference type="SAM" id="MobiDB-lite"/>
    </source>
</evidence>
<dbReference type="Proteomes" id="UP000468388">
    <property type="component" value="Unassembled WGS sequence"/>
</dbReference>
<keyword evidence="3" id="KW-1185">Reference proteome</keyword>
<dbReference type="AlphaFoldDB" id="A0A6N8J660"/>
<gene>
    <name evidence="2" type="ORF">GO495_04055</name>
</gene>
<protein>
    <submittedName>
        <fullName evidence="2">Uncharacterized protein</fullName>
    </submittedName>
</protein>
<feature type="compositionally biased region" description="Basic and acidic residues" evidence="1">
    <location>
        <begin position="24"/>
        <end position="33"/>
    </location>
</feature>
<reference evidence="2 3" key="1">
    <citation type="submission" date="2019-12" db="EMBL/GenBank/DDBJ databases">
        <title>The draft genomic sequence of strain Chitinophaga oryziterrae JCM 16595.</title>
        <authorList>
            <person name="Zhang X."/>
        </authorList>
    </citation>
    <scope>NUCLEOTIDE SEQUENCE [LARGE SCALE GENOMIC DNA]</scope>
    <source>
        <strain evidence="2 3">JCM 16595</strain>
    </source>
</reference>
<feature type="region of interest" description="Disordered" evidence="1">
    <location>
        <begin position="1"/>
        <end position="36"/>
    </location>
</feature>
<accession>A0A6N8J660</accession>
<organism evidence="2 3">
    <name type="scientific">Chitinophaga oryziterrae</name>
    <dbReference type="NCBI Taxonomy" id="1031224"/>
    <lineage>
        <taxon>Bacteria</taxon>
        <taxon>Pseudomonadati</taxon>
        <taxon>Bacteroidota</taxon>
        <taxon>Chitinophagia</taxon>
        <taxon>Chitinophagales</taxon>
        <taxon>Chitinophagaceae</taxon>
        <taxon>Chitinophaga</taxon>
    </lineage>
</organism>
<comment type="caution">
    <text evidence="2">The sequence shown here is derived from an EMBL/GenBank/DDBJ whole genome shotgun (WGS) entry which is preliminary data.</text>
</comment>
<name>A0A6N8J660_9BACT</name>
<feature type="compositionally biased region" description="Polar residues" evidence="1">
    <location>
        <begin position="9"/>
        <end position="23"/>
    </location>
</feature>
<proteinExistence type="predicted"/>
<dbReference type="RefSeq" id="WP_157298396.1">
    <property type="nucleotide sequence ID" value="NZ_BAAAZB010000005.1"/>
</dbReference>
<dbReference type="EMBL" id="WRXO01000001">
    <property type="protein sequence ID" value="MVT39746.1"/>
    <property type="molecule type" value="Genomic_DNA"/>
</dbReference>
<evidence type="ECO:0000313" key="2">
    <source>
        <dbReference type="EMBL" id="MVT39746.1"/>
    </source>
</evidence>
<evidence type="ECO:0000313" key="3">
    <source>
        <dbReference type="Proteomes" id="UP000468388"/>
    </source>
</evidence>
<sequence length="58" mass="6902">MKNDIRTLLSEQQRLESAQNKQESFQEKSEKSGNDLNVRISLLEQKVLTLENERNRKR</sequence>